<dbReference type="EMBL" id="JADYXP020000021">
    <property type="protein sequence ID" value="KAL0103206.1"/>
    <property type="molecule type" value="Genomic_DNA"/>
</dbReference>
<accession>A0AAW2EHJ8</accession>
<name>A0AAW2EHJ8_9HYME</name>
<dbReference type="Proteomes" id="UP001430953">
    <property type="component" value="Unassembled WGS sequence"/>
</dbReference>
<gene>
    <name evidence="1" type="ORF">PUN28_017499</name>
</gene>
<reference evidence="1 2" key="1">
    <citation type="submission" date="2023-03" db="EMBL/GenBank/DDBJ databases">
        <title>High recombination rates correlate with genetic variation in Cardiocondyla obscurior ants.</title>
        <authorList>
            <person name="Errbii M."/>
        </authorList>
    </citation>
    <scope>NUCLEOTIDE SEQUENCE [LARGE SCALE GENOMIC DNA]</scope>
    <source>
        <strain evidence="1">Alpha-2009</strain>
        <tissue evidence="1">Whole body</tissue>
    </source>
</reference>
<comment type="caution">
    <text evidence="1">The sequence shown here is derived from an EMBL/GenBank/DDBJ whole genome shotgun (WGS) entry which is preliminary data.</text>
</comment>
<dbReference type="AlphaFoldDB" id="A0AAW2EHJ8"/>
<evidence type="ECO:0000313" key="2">
    <source>
        <dbReference type="Proteomes" id="UP001430953"/>
    </source>
</evidence>
<organism evidence="1 2">
    <name type="scientific">Cardiocondyla obscurior</name>
    <dbReference type="NCBI Taxonomy" id="286306"/>
    <lineage>
        <taxon>Eukaryota</taxon>
        <taxon>Metazoa</taxon>
        <taxon>Ecdysozoa</taxon>
        <taxon>Arthropoda</taxon>
        <taxon>Hexapoda</taxon>
        <taxon>Insecta</taxon>
        <taxon>Pterygota</taxon>
        <taxon>Neoptera</taxon>
        <taxon>Endopterygota</taxon>
        <taxon>Hymenoptera</taxon>
        <taxon>Apocrita</taxon>
        <taxon>Aculeata</taxon>
        <taxon>Formicoidea</taxon>
        <taxon>Formicidae</taxon>
        <taxon>Myrmicinae</taxon>
        <taxon>Cardiocondyla</taxon>
    </lineage>
</organism>
<evidence type="ECO:0000313" key="1">
    <source>
        <dbReference type="EMBL" id="KAL0103206.1"/>
    </source>
</evidence>
<protein>
    <submittedName>
        <fullName evidence="1">Uncharacterized protein</fullName>
    </submittedName>
</protein>
<keyword evidence="2" id="KW-1185">Reference proteome</keyword>
<proteinExistence type="predicted"/>
<sequence length="94" mass="10873">MTVPLHVPASIVANTSDLSGYPNEHRQLLPLSAAWDFRFSRRRQFRYLRSTSAGSIVKALLRYTRHDQIIRKMDRSRSSGRPRNFGNFVRVLAT</sequence>